<comment type="caution">
    <text evidence="2">The sequence shown here is derived from an EMBL/GenBank/DDBJ whole genome shotgun (WGS) entry which is preliminary data.</text>
</comment>
<dbReference type="RefSeq" id="WP_115582614.1">
    <property type="nucleotide sequence ID" value="NZ_NXLW01000020.1"/>
</dbReference>
<gene>
    <name evidence="2" type="ORF">CQA66_08280</name>
</gene>
<evidence type="ECO:0000313" key="2">
    <source>
        <dbReference type="EMBL" id="RDU70395.1"/>
    </source>
</evidence>
<dbReference type="InterPro" id="IPR023385">
    <property type="entry name" value="YopX-like_C"/>
</dbReference>
<accession>A0A3D8IZR4</accession>
<dbReference type="Pfam" id="PF09643">
    <property type="entry name" value="YopX"/>
    <property type="match status" value="1"/>
</dbReference>
<organism evidence="2 3">
    <name type="scientific">Helicobacter aurati</name>
    <dbReference type="NCBI Taxonomy" id="137778"/>
    <lineage>
        <taxon>Bacteria</taxon>
        <taxon>Pseudomonadati</taxon>
        <taxon>Campylobacterota</taxon>
        <taxon>Epsilonproteobacteria</taxon>
        <taxon>Campylobacterales</taxon>
        <taxon>Helicobacteraceae</taxon>
        <taxon>Helicobacter</taxon>
    </lineage>
</organism>
<dbReference type="EMBL" id="NXLW01000020">
    <property type="protein sequence ID" value="RDU70395.1"/>
    <property type="molecule type" value="Genomic_DNA"/>
</dbReference>
<name>A0A3D8IZR4_9HELI</name>
<reference evidence="2 3" key="1">
    <citation type="submission" date="2018-04" db="EMBL/GenBank/DDBJ databases">
        <title>Novel Campyloabacter and Helicobacter Species and Strains.</title>
        <authorList>
            <person name="Mannion A.J."/>
            <person name="Shen Z."/>
            <person name="Fox J.G."/>
        </authorList>
    </citation>
    <scope>NUCLEOTIDE SEQUENCE [LARGE SCALE GENOMIC DNA]</scope>
    <source>
        <strain evidence="2 3">MIT 97-5075</strain>
    </source>
</reference>
<feature type="domain" description="YopX protein" evidence="1">
    <location>
        <begin position="7"/>
        <end position="122"/>
    </location>
</feature>
<sequence length="130" mass="15358">MILSNLQFRVWNKNKKEFSYSMLVGSEVNGGGDNLVYFVDFISKEYLKSVKEVDYDLDLWTGIKDNIGNKIYVNDIVKFENIEYLVLFDYGFILKGENKTRYLRDVLNNLKFNDFEVIGNIRQKENKSEK</sequence>
<dbReference type="AlphaFoldDB" id="A0A3D8IZR4"/>
<dbReference type="SUPFAM" id="SSF159006">
    <property type="entry name" value="YopX-like"/>
    <property type="match status" value="1"/>
</dbReference>
<evidence type="ECO:0000313" key="3">
    <source>
        <dbReference type="Proteomes" id="UP000256424"/>
    </source>
</evidence>
<dbReference type="Gene3D" id="2.30.30.290">
    <property type="entry name" value="YopX-like domains"/>
    <property type="match status" value="1"/>
</dbReference>
<keyword evidence="3" id="KW-1185">Reference proteome</keyword>
<dbReference type="Proteomes" id="UP000256424">
    <property type="component" value="Unassembled WGS sequence"/>
</dbReference>
<protein>
    <recommendedName>
        <fullName evidence="1">YopX protein domain-containing protein</fullName>
    </recommendedName>
</protein>
<proteinExistence type="predicted"/>
<evidence type="ECO:0000259" key="1">
    <source>
        <dbReference type="Pfam" id="PF09643"/>
    </source>
</evidence>
<dbReference type="InterPro" id="IPR019096">
    <property type="entry name" value="YopX_protein"/>
</dbReference>